<proteinExistence type="predicted"/>
<dbReference type="EMBL" id="CP158568">
    <property type="protein sequence ID" value="XBY43606.1"/>
    <property type="molecule type" value="Genomic_DNA"/>
</dbReference>
<sequence>MTHSHDLAEIEATVARMEASLIAPGGPAAAYAAAYAAQARRFDADLADPRDRALARSAALMMIKAIVIRPAAAPVVAPEDPDEEA</sequence>
<dbReference type="KEGG" id="mflg:ABS361_16185"/>
<accession>A0AAU7X9D6</accession>
<protein>
    <submittedName>
        <fullName evidence="1">Uncharacterized protein</fullName>
    </submittedName>
</protein>
<name>A0AAU7X9D6_9HYPH</name>
<evidence type="ECO:0000313" key="1">
    <source>
        <dbReference type="EMBL" id="XBY43606.1"/>
    </source>
</evidence>
<dbReference type="AlphaFoldDB" id="A0AAU7X9D6"/>
<organism evidence="1">
    <name type="scientific">Methyloraptor flagellatus</name>
    <dbReference type="NCBI Taxonomy" id="3162530"/>
    <lineage>
        <taxon>Bacteria</taxon>
        <taxon>Pseudomonadati</taxon>
        <taxon>Pseudomonadota</taxon>
        <taxon>Alphaproteobacteria</taxon>
        <taxon>Hyphomicrobiales</taxon>
        <taxon>Ancalomicrobiaceae</taxon>
        <taxon>Methyloraptor</taxon>
    </lineage>
</organism>
<dbReference type="RefSeq" id="WP_407048706.1">
    <property type="nucleotide sequence ID" value="NZ_CP158568.1"/>
</dbReference>
<gene>
    <name evidence="1" type="ORF">ABS361_16185</name>
</gene>
<reference evidence="1" key="1">
    <citation type="submission" date="2024-06" db="EMBL/GenBank/DDBJ databases">
        <title>Methylostella associata gen. nov., sp. nov., a novel Ancalomicrobiaceae-affiliated facultatively methylotrophic bacteria that feed on methanotrophs of the genus Methylococcus.</title>
        <authorList>
            <person name="Saltykova V."/>
            <person name="Danilova O.V."/>
            <person name="Oshkin I.Y."/>
            <person name="Belova S.E."/>
            <person name="Pimenov N.V."/>
            <person name="Dedysh S.N."/>
        </authorList>
    </citation>
    <scope>NUCLEOTIDE SEQUENCE</scope>
    <source>
        <strain evidence="1">S20</strain>
    </source>
</reference>